<protein>
    <submittedName>
        <fullName evidence="1">Uncharacterized protein</fullName>
    </submittedName>
</protein>
<evidence type="ECO:0000313" key="1">
    <source>
        <dbReference type="EMBL" id="OMO76533.1"/>
    </source>
</evidence>
<evidence type="ECO:0000313" key="2">
    <source>
        <dbReference type="Proteomes" id="UP000188268"/>
    </source>
</evidence>
<keyword evidence="2" id="KW-1185">Reference proteome</keyword>
<sequence length="59" mass="6685">MTVLRDSSACRSLSLVAALKAPESTVLEKRLACLEEEEEAESLRDLRFDSHFEAWSFIP</sequence>
<gene>
    <name evidence="1" type="ORF">CCACVL1_15562</name>
</gene>
<reference evidence="1 2" key="1">
    <citation type="submission" date="2013-09" db="EMBL/GenBank/DDBJ databases">
        <title>Corchorus capsularis genome sequencing.</title>
        <authorList>
            <person name="Alam M."/>
            <person name="Haque M.S."/>
            <person name="Islam M.S."/>
            <person name="Emdad E.M."/>
            <person name="Islam M.M."/>
            <person name="Ahmed B."/>
            <person name="Halim A."/>
            <person name="Hossen Q.M.M."/>
            <person name="Hossain M.Z."/>
            <person name="Ahmed R."/>
            <person name="Khan M.M."/>
            <person name="Islam R."/>
            <person name="Rashid M.M."/>
            <person name="Khan S.A."/>
            <person name="Rahman M.S."/>
            <person name="Alam M."/>
        </authorList>
    </citation>
    <scope>NUCLEOTIDE SEQUENCE [LARGE SCALE GENOMIC DNA]</scope>
    <source>
        <strain evidence="2">cv. CVL-1</strain>
        <tissue evidence="1">Whole seedling</tissue>
    </source>
</reference>
<proteinExistence type="predicted"/>
<dbReference type="AlphaFoldDB" id="A0A1R3I1T2"/>
<dbReference type="Gramene" id="OMO76533">
    <property type="protein sequence ID" value="OMO76533"/>
    <property type="gene ID" value="CCACVL1_15562"/>
</dbReference>
<name>A0A1R3I1T2_COCAP</name>
<dbReference type="EMBL" id="AWWV01010869">
    <property type="protein sequence ID" value="OMO76533.1"/>
    <property type="molecule type" value="Genomic_DNA"/>
</dbReference>
<dbReference type="Proteomes" id="UP000188268">
    <property type="component" value="Unassembled WGS sequence"/>
</dbReference>
<organism evidence="1 2">
    <name type="scientific">Corchorus capsularis</name>
    <name type="common">Jute</name>
    <dbReference type="NCBI Taxonomy" id="210143"/>
    <lineage>
        <taxon>Eukaryota</taxon>
        <taxon>Viridiplantae</taxon>
        <taxon>Streptophyta</taxon>
        <taxon>Embryophyta</taxon>
        <taxon>Tracheophyta</taxon>
        <taxon>Spermatophyta</taxon>
        <taxon>Magnoliopsida</taxon>
        <taxon>eudicotyledons</taxon>
        <taxon>Gunneridae</taxon>
        <taxon>Pentapetalae</taxon>
        <taxon>rosids</taxon>
        <taxon>malvids</taxon>
        <taxon>Malvales</taxon>
        <taxon>Malvaceae</taxon>
        <taxon>Grewioideae</taxon>
        <taxon>Apeibeae</taxon>
        <taxon>Corchorus</taxon>
    </lineage>
</organism>
<accession>A0A1R3I1T2</accession>
<comment type="caution">
    <text evidence="1">The sequence shown here is derived from an EMBL/GenBank/DDBJ whole genome shotgun (WGS) entry which is preliminary data.</text>
</comment>